<dbReference type="InterPro" id="IPR024593">
    <property type="entry name" value="DUF3444"/>
</dbReference>
<comment type="caution">
    <text evidence="2">The sequence shown here is derived from an EMBL/GenBank/DDBJ whole genome shotgun (WGS) entry which is preliminary data.</text>
</comment>
<dbReference type="PANTHER" id="PTHR44137:SF61">
    <property type="entry name" value="J DOMAIN-CONTAINING PROTEIN"/>
    <property type="match status" value="1"/>
</dbReference>
<keyword evidence="3" id="KW-1185">Reference proteome</keyword>
<dbReference type="EMBL" id="JACXVP010000010">
    <property type="protein sequence ID" value="KAG5581462.1"/>
    <property type="molecule type" value="Genomic_DNA"/>
</dbReference>
<feature type="domain" description="DUF3444" evidence="1">
    <location>
        <begin position="19"/>
        <end position="78"/>
    </location>
</feature>
<gene>
    <name evidence="2" type="ORF">H5410_052089</name>
</gene>
<feature type="non-terminal residue" evidence="2">
    <location>
        <position position="121"/>
    </location>
</feature>
<sequence>SGIVIDLASGSKSELNQWLPHSDFHNFDKDRMETSFDDNQVWAAYDANDFMSHYYAPIHNMISKKPFKVNFSWLNSKKTLYSAQLIGLVLASSRPVKWVKGAGGVIQIFPRKGDLWALYMH</sequence>
<name>A0A9J5X2M2_SOLCO</name>
<evidence type="ECO:0000313" key="2">
    <source>
        <dbReference type="EMBL" id="KAG5581462.1"/>
    </source>
</evidence>
<dbReference type="PANTHER" id="PTHR44137">
    <property type="entry name" value="BNAC03G44070D PROTEIN"/>
    <property type="match status" value="1"/>
</dbReference>
<accession>A0A9J5X2M2</accession>
<reference evidence="2 3" key="1">
    <citation type="submission" date="2020-09" db="EMBL/GenBank/DDBJ databases">
        <title>De no assembly of potato wild relative species, Solanum commersonii.</title>
        <authorList>
            <person name="Cho K."/>
        </authorList>
    </citation>
    <scope>NUCLEOTIDE SEQUENCE [LARGE SCALE GENOMIC DNA]</scope>
    <source>
        <strain evidence="2">LZ3.2</strain>
        <tissue evidence="2">Leaf</tissue>
    </source>
</reference>
<evidence type="ECO:0000259" key="1">
    <source>
        <dbReference type="Pfam" id="PF11926"/>
    </source>
</evidence>
<dbReference type="Proteomes" id="UP000824120">
    <property type="component" value="Chromosome 10"/>
</dbReference>
<organism evidence="2 3">
    <name type="scientific">Solanum commersonii</name>
    <name type="common">Commerson's wild potato</name>
    <name type="synonym">Commerson's nightshade</name>
    <dbReference type="NCBI Taxonomy" id="4109"/>
    <lineage>
        <taxon>Eukaryota</taxon>
        <taxon>Viridiplantae</taxon>
        <taxon>Streptophyta</taxon>
        <taxon>Embryophyta</taxon>
        <taxon>Tracheophyta</taxon>
        <taxon>Spermatophyta</taxon>
        <taxon>Magnoliopsida</taxon>
        <taxon>eudicotyledons</taxon>
        <taxon>Gunneridae</taxon>
        <taxon>Pentapetalae</taxon>
        <taxon>asterids</taxon>
        <taxon>lamiids</taxon>
        <taxon>Solanales</taxon>
        <taxon>Solanaceae</taxon>
        <taxon>Solanoideae</taxon>
        <taxon>Solaneae</taxon>
        <taxon>Solanum</taxon>
    </lineage>
</organism>
<dbReference type="AlphaFoldDB" id="A0A9J5X2M2"/>
<proteinExistence type="predicted"/>
<dbReference type="Pfam" id="PF11926">
    <property type="entry name" value="DUF3444"/>
    <property type="match status" value="1"/>
</dbReference>
<dbReference type="OrthoDB" id="1751789at2759"/>
<evidence type="ECO:0000313" key="3">
    <source>
        <dbReference type="Proteomes" id="UP000824120"/>
    </source>
</evidence>
<protein>
    <recommendedName>
        <fullName evidence="1">DUF3444 domain-containing protein</fullName>
    </recommendedName>
</protein>